<proteinExistence type="predicted"/>
<dbReference type="AlphaFoldDB" id="A0A067BSD0"/>
<dbReference type="OrthoDB" id="10600266at2759"/>
<dbReference type="VEuPathDB" id="FungiDB:SPRG_14778"/>
<gene>
    <name evidence="1" type="ORF">SPRG_14778</name>
</gene>
<evidence type="ECO:0000313" key="2">
    <source>
        <dbReference type="Proteomes" id="UP000030745"/>
    </source>
</evidence>
<dbReference type="GeneID" id="24136565"/>
<keyword evidence="2" id="KW-1185">Reference proteome</keyword>
<dbReference type="KEGG" id="spar:SPRG_14778"/>
<dbReference type="Proteomes" id="UP000030745">
    <property type="component" value="Unassembled WGS sequence"/>
</dbReference>
<organism evidence="1 2">
    <name type="scientific">Saprolegnia parasitica (strain CBS 223.65)</name>
    <dbReference type="NCBI Taxonomy" id="695850"/>
    <lineage>
        <taxon>Eukaryota</taxon>
        <taxon>Sar</taxon>
        <taxon>Stramenopiles</taxon>
        <taxon>Oomycota</taxon>
        <taxon>Saprolegniomycetes</taxon>
        <taxon>Saprolegniales</taxon>
        <taxon>Saprolegniaceae</taxon>
        <taxon>Saprolegnia</taxon>
    </lineage>
</organism>
<dbReference type="EMBL" id="KK583338">
    <property type="protein sequence ID" value="KDO19700.1"/>
    <property type="molecule type" value="Genomic_DNA"/>
</dbReference>
<evidence type="ECO:0000313" key="1">
    <source>
        <dbReference type="EMBL" id="KDO19700.1"/>
    </source>
</evidence>
<accession>A0A067BSD0</accession>
<dbReference type="RefSeq" id="XP_012209615.1">
    <property type="nucleotide sequence ID" value="XM_012354225.1"/>
</dbReference>
<sequence>MDQQRLSKRACVVPMAVVQSNVLVDIMHCLDSTKDVLSLLQALPPASLDAPLAALWTLLATPDALDAKHWPQVCVEEIDRRYTSTVLAALPLFRSIRIKNIERLNAMLLDVPIDEHWRPVLSTWLASGHATHLHLDNFTCDDDVEMGHNIAATTSLTSLKLNDSPGVVQGLVDANVPLPSITELRLQSAR</sequence>
<protein>
    <submittedName>
        <fullName evidence="1">Uncharacterized protein</fullName>
    </submittedName>
</protein>
<reference evidence="1 2" key="1">
    <citation type="journal article" date="2013" name="PLoS Genet.">
        <title>Distinctive expansion of potential virulence genes in the genome of the oomycete fish pathogen Saprolegnia parasitica.</title>
        <authorList>
            <person name="Jiang R.H."/>
            <person name="de Bruijn I."/>
            <person name="Haas B.J."/>
            <person name="Belmonte R."/>
            <person name="Lobach L."/>
            <person name="Christie J."/>
            <person name="van den Ackerveken G."/>
            <person name="Bottin A."/>
            <person name="Bulone V."/>
            <person name="Diaz-Moreno S.M."/>
            <person name="Dumas B."/>
            <person name="Fan L."/>
            <person name="Gaulin E."/>
            <person name="Govers F."/>
            <person name="Grenville-Briggs L.J."/>
            <person name="Horner N.R."/>
            <person name="Levin J.Z."/>
            <person name="Mammella M."/>
            <person name="Meijer H.J."/>
            <person name="Morris P."/>
            <person name="Nusbaum C."/>
            <person name="Oome S."/>
            <person name="Phillips A.J."/>
            <person name="van Rooyen D."/>
            <person name="Rzeszutek E."/>
            <person name="Saraiva M."/>
            <person name="Secombes C.J."/>
            <person name="Seidl M.F."/>
            <person name="Snel B."/>
            <person name="Stassen J.H."/>
            <person name="Sykes S."/>
            <person name="Tripathy S."/>
            <person name="van den Berg H."/>
            <person name="Vega-Arreguin J.C."/>
            <person name="Wawra S."/>
            <person name="Young S.K."/>
            <person name="Zeng Q."/>
            <person name="Dieguez-Uribeondo J."/>
            <person name="Russ C."/>
            <person name="Tyler B.M."/>
            <person name="van West P."/>
        </authorList>
    </citation>
    <scope>NUCLEOTIDE SEQUENCE [LARGE SCALE GENOMIC DNA]</scope>
    <source>
        <strain evidence="1 2">CBS 223.65</strain>
    </source>
</reference>
<name>A0A067BSD0_SAPPC</name>